<sequence>MSKVIFTKGKIYTFERNQPVVESIVVGNGKIVDLGSHDDMILQWGRSDTKIVDLQGKTVTPGLIDSHLHLSGVALQFLDLNLVGVRSKKEMLEKIRERANATEPEKWLSGLGFDENLFDDGGLPTIQELDEAAPHCPIFIKRVCHHAFLVNSKALEMIQYQPSMEVSTGGSVVLDPYTQKPTGLLLESASTLVTDRMPEKTYDELKHGLALAMEHAMQRGLTSAHTNDPRYLGGFDQTYKMYDELLIQEEKGLRCNLLIDYPFLDRLKERGMYAGYGNDTLQIGAIKIFADGALGRRTALLSQPYQDAPGEYGEAMQDKEILYQMVKESRDHSMPVAIHTIGDQAVDDVLQVLDQFPSVKHRDRIIHVSLLREDLIQRLAKPSLVADIQPRFVVGDYPWVQERLGKERIKYLYAWKSLLSAGVLCAGGSDAPVEPIDPLLGIHAAVTQRHPEDSHEGWNEKEKLSMQEALEVFTIGGAYATNEEDKKGTITQGKLADMTVFSRDLFEIEHPDELLDTEIEMTIIGGEIVYQK</sequence>
<dbReference type="Pfam" id="PF07969">
    <property type="entry name" value="Amidohydro_3"/>
    <property type="match status" value="1"/>
</dbReference>
<protein>
    <submittedName>
        <fullName evidence="2">Amidohydrolase</fullName>
    </submittedName>
</protein>
<dbReference type="InterPro" id="IPR033932">
    <property type="entry name" value="YtcJ-like"/>
</dbReference>
<dbReference type="InterPro" id="IPR032466">
    <property type="entry name" value="Metal_Hydrolase"/>
</dbReference>
<organism evidence="2 3">
    <name type="scientific">Siminovitchia terrae</name>
    <name type="common">Bacillus terrae</name>
    <dbReference type="NCBI Taxonomy" id="1914933"/>
    <lineage>
        <taxon>Bacteria</taxon>
        <taxon>Bacillati</taxon>
        <taxon>Bacillota</taxon>
        <taxon>Bacilli</taxon>
        <taxon>Bacillales</taxon>
        <taxon>Bacillaceae</taxon>
        <taxon>Siminovitchia</taxon>
    </lineage>
</organism>
<dbReference type="SUPFAM" id="SSF51556">
    <property type="entry name" value="Metallo-dependent hydrolases"/>
    <property type="match status" value="1"/>
</dbReference>
<dbReference type="CDD" id="cd01300">
    <property type="entry name" value="YtcJ_like"/>
    <property type="match status" value="1"/>
</dbReference>
<dbReference type="Proteomes" id="UP000287296">
    <property type="component" value="Unassembled WGS sequence"/>
</dbReference>
<name>A0A429XE14_SIMTE</name>
<dbReference type="PANTHER" id="PTHR22642:SF2">
    <property type="entry name" value="PROTEIN LONG AFTER FAR-RED 3"/>
    <property type="match status" value="1"/>
</dbReference>
<proteinExistence type="predicted"/>
<comment type="caution">
    <text evidence="2">The sequence shown here is derived from an EMBL/GenBank/DDBJ whole genome shotgun (WGS) entry which is preliminary data.</text>
</comment>
<dbReference type="OrthoDB" id="9767366at2"/>
<dbReference type="Gene3D" id="3.10.310.70">
    <property type="match status" value="1"/>
</dbReference>
<dbReference type="InterPro" id="IPR011059">
    <property type="entry name" value="Metal-dep_hydrolase_composite"/>
</dbReference>
<reference evidence="2 3" key="1">
    <citation type="submission" date="2018-12" db="EMBL/GenBank/DDBJ databases">
        <authorList>
            <person name="Sun L."/>
            <person name="Chen Z."/>
        </authorList>
    </citation>
    <scope>NUCLEOTIDE SEQUENCE [LARGE SCALE GENOMIC DNA]</scope>
    <source>
        <strain evidence="2 3">LMG 29736</strain>
    </source>
</reference>
<evidence type="ECO:0000259" key="1">
    <source>
        <dbReference type="Pfam" id="PF07969"/>
    </source>
</evidence>
<dbReference type="InterPro" id="IPR013108">
    <property type="entry name" value="Amidohydro_3"/>
</dbReference>
<dbReference type="GO" id="GO:0016810">
    <property type="term" value="F:hydrolase activity, acting on carbon-nitrogen (but not peptide) bonds"/>
    <property type="evidence" value="ECO:0007669"/>
    <property type="project" value="InterPro"/>
</dbReference>
<dbReference type="Gene3D" id="3.20.20.140">
    <property type="entry name" value="Metal-dependent hydrolases"/>
    <property type="match status" value="1"/>
</dbReference>
<gene>
    <name evidence="2" type="ORF">D5F11_001815</name>
</gene>
<dbReference type="PANTHER" id="PTHR22642">
    <property type="entry name" value="IMIDAZOLONEPROPIONASE"/>
    <property type="match status" value="1"/>
</dbReference>
<dbReference type="AlphaFoldDB" id="A0A429XE14"/>
<feature type="domain" description="Amidohydrolase 3" evidence="1">
    <location>
        <begin position="50"/>
        <end position="530"/>
    </location>
</feature>
<accession>A0A429XE14</accession>
<dbReference type="SUPFAM" id="SSF51338">
    <property type="entry name" value="Composite domain of metallo-dependent hydrolases"/>
    <property type="match status" value="1"/>
</dbReference>
<dbReference type="RefSeq" id="WP_120115766.1">
    <property type="nucleotide sequence ID" value="NZ_DAMDJW010000016.1"/>
</dbReference>
<dbReference type="Gene3D" id="2.30.40.10">
    <property type="entry name" value="Urease, subunit C, domain 1"/>
    <property type="match status" value="1"/>
</dbReference>
<evidence type="ECO:0000313" key="3">
    <source>
        <dbReference type="Proteomes" id="UP000287296"/>
    </source>
</evidence>
<dbReference type="EMBL" id="QYTW02000001">
    <property type="protein sequence ID" value="RST61639.1"/>
    <property type="molecule type" value="Genomic_DNA"/>
</dbReference>
<evidence type="ECO:0000313" key="2">
    <source>
        <dbReference type="EMBL" id="RST61639.1"/>
    </source>
</evidence>
<keyword evidence="2" id="KW-0378">Hydrolase</keyword>